<organism evidence="1 2">
    <name type="scientific">Prochlorococcus marinus (strain MIT 9312)</name>
    <dbReference type="NCBI Taxonomy" id="74546"/>
    <lineage>
        <taxon>Bacteria</taxon>
        <taxon>Bacillati</taxon>
        <taxon>Cyanobacteriota</taxon>
        <taxon>Cyanophyceae</taxon>
        <taxon>Synechococcales</taxon>
        <taxon>Prochlorococcaceae</taxon>
        <taxon>Prochlorococcus</taxon>
    </lineage>
</organism>
<gene>
    <name evidence="1" type="ordered locus">PMT9312_0342</name>
</gene>
<dbReference type="HOGENOM" id="CLU_2047582_0_0_3"/>
<proteinExistence type="predicted"/>
<accession>Q31CJ2</accession>
<dbReference type="STRING" id="74546.PMT9312_0342"/>
<dbReference type="AlphaFoldDB" id="Q31CJ2"/>
<protein>
    <submittedName>
        <fullName evidence="1">Uncharacterized protein</fullName>
    </submittedName>
</protein>
<dbReference type="Proteomes" id="UP000002715">
    <property type="component" value="Chromosome"/>
</dbReference>
<dbReference type="EMBL" id="CP000111">
    <property type="protein sequence ID" value="ABB49403.1"/>
    <property type="molecule type" value="Genomic_DNA"/>
</dbReference>
<sequence>MAKKKLSSLYIQLTQAISHKYILAKDISTQKSHGKNLIGTKYSFEKVFIKIFLLDYFFLTVFENRFNCSIYIYIENNLLILKYIKSLKEHKKLINLNNRYLSNFIFNFNWEIYSYCASLL</sequence>
<name>Q31CJ2_PROM9</name>
<evidence type="ECO:0000313" key="1">
    <source>
        <dbReference type="EMBL" id="ABB49403.1"/>
    </source>
</evidence>
<dbReference type="KEGG" id="pmi:PMT9312_0342"/>
<evidence type="ECO:0000313" key="2">
    <source>
        <dbReference type="Proteomes" id="UP000002715"/>
    </source>
</evidence>
<reference evidence="2" key="1">
    <citation type="submission" date="2005-07" db="EMBL/GenBank/DDBJ databases">
        <title>Complete sequence of Prochlorococcus marinus str. MIT 9312.</title>
        <authorList>
            <consortium name="US DOE Joint Genome Institute"/>
            <person name="Copeland A."/>
            <person name="Lucas S."/>
            <person name="Lapidus A."/>
            <person name="Barry K."/>
            <person name="Detter J.C."/>
            <person name="Glavina T."/>
            <person name="Hammon N."/>
            <person name="Israni S."/>
            <person name="Pitluck S."/>
            <person name="Thiel J."/>
            <person name="Schmutz J."/>
            <person name="Larimer F."/>
            <person name="Land M."/>
            <person name="Kyrpides N."/>
            <person name="Lykidis A."/>
            <person name="Richardson P."/>
        </authorList>
    </citation>
    <scope>NUCLEOTIDE SEQUENCE [LARGE SCALE GENOMIC DNA]</scope>
    <source>
        <strain evidence="2">MIT 9312</strain>
    </source>
</reference>